<keyword evidence="2" id="KW-1185">Reference proteome</keyword>
<proteinExistence type="predicted"/>
<name>A0A388TDI3_TERA1</name>
<dbReference type="AlphaFoldDB" id="A0A388TDI3"/>
<dbReference type="Proteomes" id="UP000269352">
    <property type="component" value="Unassembled WGS sequence"/>
</dbReference>
<protein>
    <submittedName>
        <fullName evidence="1">Uncharacterized protein</fullName>
    </submittedName>
</protein>
<gene>
    <name evidence="1" type="ORF">NO1_2078</name>
</gene>
<feature type="non-terminal residue" evidence="1">
    <location>
        <position position="78"/>
    </location>
</feature>
<dbReference type="EMBL" id="BGZN01000129">
    <property type="protein sequence ID" value="GBR75004.1"/>
    <property type="molecule type" value="Genomic_DNA"/>
</dbReference>
<reference evidence="1 2" key="1">
    <citation type="journal article" date="2019" name="ISME J.">
        <title>Genome analyses of uncultured TG2/ZB3 bacteria in 'Margulisbacteria' specifically attached to ectosymbiotic spirochetes of protists in the termite gut.</title>
        <authorList>
            <person name="Utami Y.D."/>
            <person name="Kuwahara H."/>
            <person name="Igai K."/>
            <person name="Murakami T."/>
            <person name="Sugaya K."/>
            <person name="Morikawa T."/>
            <person name="Nagura Y."/>
            <person name="Yuki M."/>
            <person name="Deevong P."/>
            <person name="Inoue T."/>
            <person name="Kihara K."/>
            <person name="Lo N."/>
            <person name="Yamada A."/>
            <person name="Ohkuma M."/>
            <person name="Hongoh Y."/>
        </authorList>
    </citation>
    <scope>NUCLEOTIDE SEQUENCE [LARGE SCALE GENOMIC DNA]</scope>
    <source>
        <strain evidence="1">NkOx7-01</strain>
    </source>
</reference>
<sequence length="78" mass="8233">MAINYTDGTDTDFTTGDYNIDTGKSLSAAGVRNALHTKEKVANKQVSTETLSSTSDAMYPSSKLVSNSLAAKQNKISA</sequence>
<evidence type="ECO:0000313" key="2">
    <source>
        <dbReference type="Proteomes" id="UP000269352"/>
    </source>
</evidence>
<evidence type="ECO:0000313" key="1">
    <source>
        <dbReference type="EMBL" id="GBR75004.1"/>
    </source>
</evidence>
<accession>A0A388TDI3</accession>
<comment type="caution">
    <text evidence="1">The sequence shown here is derived from an EMBL/GenBank/DDBJ whole genome shotgun (WGS) entry which is preliminary data.</text>
</comment>
<organism evidence="1 2">
    <name type="scientific">Termititenax aidoneus</name>
    <dbReference type="NCBI Taxonomy" id="2218524"/>
    <lineage>
        <taxon>Bacteria</taxon>
        <taxon>Bacillati</taxon>
        <taxon>Candidatus Margulisiibacteriota</taxon>
        <taxon>Candidatus Termititenacia</taxon>
        <taxon>Candidatus Termititenacales</taxon>
        <taxon>Candidatus Termititenacaceae</taxon>
        <taxon>Candidatus Termititenax</taxon>
    </lineage>
</organism>